<protein>
    <submittedName>
        <fullName evidence="2">Uncharacterized protein</fullName>
    </submittedName>
</protein>
<gene>
    <name evidence="2" type="ORF">F1C12_12900</name>
</gene>
<dbReference type="RefSeq" id="WP_175339297.1">
    <property type="nucleotide sequence ID" value="NZ_CP043641.1"/>
</dbReference>
<accession>A0A7G6YBS0</accession>
<evidence type="ECO:0000313" key="3">
    <source>
        <dbReference type="Proteomes" id="UP000515511"/>
    </source>
</evidence>
<dbReference type="Proteomes" id="UP000515511">
    <property type="component" value="Chromosome"/>
</dbReference>
<keyword evidence="1" id="KW-1133">Transmembrane helix</keyword>
<name>A0A7G6YBS0_9MICO</name>
<dbReference type="AlphaFoldDB" id="A0A7G6YBS0"/>
<organism evidence="2 3">
    <name type="scientific">Leifsonia shinshuensis</name>
    <dbReference type="NCBI Taxonomy" id="150026"/>
    <lineage>
        <taxon>Bacteria</taxon>
        <taxon>Bacillati</taxon>
        <taxon>Actinomycetota</taxon>
        <taxon>Actinomycetes</taxon>
        <taxon>Micrococcales</taxon>
        <taxon>Microbacteriaceae</taxon>
        <taxon>Leifsonia</taxon>
    </lineage>
</organism>
<keyword evidence="1" id="KW-0472">Membrane</keyword>
<keyword evidence="1" id="KW-0812">Transmembrane</keyword>
<dbReference type="KEGG" id="lse:F1C12_12900"/>
<feature type="transmembrane region" description="Helical" evidence="1">
    <location>
        <begin position="30"/>
        <end position="49"/>
    </location>
</feature>
<evidence type="ECO:0000256" key="1">
    <source>
        <dbReference type="SAM" id="Phobius"/>
    </source>
</evidence>
<evidence type="ECO:0000313" key="2">
    <source>
        <dbReference type="EMBL" id="QNE35935.1"/>
    </source>
</evidence>
<feature type="transmembrane region" description="Helical" evidence="1">
    <location>
        <begin position="157"/>
        <end position="177"/>
    </location>
</feature>
<proteinExistence type="predicted"/>
<feature type="transmembrane region" description="Helical" evidence="1">
    <location>
        <begin position="131"/>
        <end position="150"/>
    </location>
</feature>
<dbReference type="EMBL" id="CP043641">
    <property type="protein sequence ID" value="QNE35935.1"/>
    <property type="molecule type" value="Genomic_DNA"/>
</dbReference>
<sequence length="182" mass="19458">MTDRGSLSQPGSAPTDDARRTLWRHIGTPAAIYGTIVYASVVAATSIGLKKSSSAWQVLIFAVVTVIVFWVAHVYSTALGSHGHADHIRDRIRDSIGQSLKESSGMLEAAIIPSIPLLLAAFGAMPVDAGISVALWFAVVMLALLGYLVLWLRSRPWWACVAAALTSALFGLLVILLKTALY</sequence>
<feature type="transmembrane region" description="Helical" evidence="1">
    <location>
        <begin position="55"/>
        <end position="75"/>
    </location>
</feature>
<reference evidence="3" key="1">
    <citation type="submission" date="2019-09" db="EMBL/GenBank/DDBJ databases">
        <title>Antimicrobial potential of Antarctic Bacteria.</title>
        <authorList>
            <person name="Benaud N."/>
            <person name="Edwards R.J."/>
            <person name="Ferrari B.C."/>
        </authorList>
    </citation>
    <scope>NUCLEOTIDE SEQUENCE [LARGE SCALE GENOMIC DNA]</scope>
    <source>
        <strain evidence="3">INR9</strain>
    </source>
</reference>